<sequence length="341" mass="37506">MKNKFTYAALLLIAAALTNCKKSDKIDQELAGSENKLTAAVAPNTVETIAGTNYQSGPKLVDGPAATARFYYPFGLAMKDDGSFFIADIYNQAIRKVSPQGIVSTVQLQANSNGERIAQPTWLGFDDDNNLHVICRNVDSANGYSQSWIFAPGGKVVASWWYWYGEFSCLAKDPYENALWFSDGIDIGKHKLGEGGRIGTDYLEYDTDKLPETNDRGRTFSAIFVGYNKVKYIALDNLIYKLTPSGVFERIFTNLTFNSITSIVANKDSRTIYIADSGAIRKIENNKVTTLVGPNKTNPHGQDGVGANADVWAGELVLGKGENVIYFTDIITKTLRKLTLK</sequence>
<reference evidence="1 2" key="1">
    <citation type="submission" date="2019-01" db="EMBL/GenBank/DDBJ databases">
        <authorList>
            <person name="Chen W.-M."/>
        </authorList>
    </citation>
    <scope>NUCLEOTIDE SEQUENCE [LARGE SCALE GENOMIC DNA]</scope>
    <source>
        <strain evidence="1 2">YBJ-36</strain>
    </source>
</reference>
<evidence type="ECO:0000313" key="2">
    <source>
        <dbReference type="Proteomes" id="UP000282759"/>
    </source>
</evidence>
<dbReference type="Proteomes" id="UP000282759">
    <property type="component" value="Unassembled WGS sequence"/>
</dbReference>
<dbReference type="OrthoDB" id="641420at2"/>
<dbReference type="PANTHER" id="PTHR13833:SF71">
    <property type="entry name" value="NHL DOMAIN-CONTAINING PROTEIN"/>
    <property type="match status" value="1"/>
</dbReference>
<gene>
    <name evidence="1" type="ORF">EOD41_04450</name>
</gene>
<dbReference type="AlphaFoldDB" id="A0A437MU84"/>
<accession>A0A437MU84</accession>
<dbReference type="RefSeq" id="WP_127703598.1">
    <property type="nucleotide sequence ID" value="NZ_SACK01000002.1"/>
</dbReference>
<proteinExistence type="predicted"/>
<evidence type="ECO:0008006" key="3">
    <source>
        <dbReference type="Google" id="ProtNLM"/>
    </source>
</evidence>
<dbReference type="SUPFAM" id="SSF63825">
    <property type="entry name" value="YWTD domain"/>
    <property type="match status" value="1"/>
</dbReference>
<protein>
    <recommendedName>
        <fullName evidence="3">SMP-30/Gluconolactonase/LRE-like region domain-containing protein</fullName>
    </recommendedName>
</protein>
<comment type="caution">
    <text evidence="1">The sequence shown here is derived from an EMBL/GenBank/DDBJ whole genome shotgun (WGS) entry which is preliminary data.</text>
</comment>
<dbReference type="EMBL" id="SACK01000002">
    <property type="protein sequence ID" value="RVU01222.1"/>
    <property type="molecule type" value="Genomic_DNA"/>
</dbReference>
<keyword evidence="2" id="KW-1185">Reference proteome</keyword>
<dbReference type="PANTHER" id="PTHR13833">
    <property type="match status" value="1"/>
</dbReference>
<dbReference type="InterPro" id="IPR011042">
    <property type="entry name" value="6-blade_b-propeller_TolB-like"/>
</dbReference>
<organism evidence="1 2">
    <name type="scientific">Mucilaginibacter limnophilus</name>
    <dbReference type="NCBI Taxonomy" id="1932778"/>
    <lineage>
        <taxon>Bacteria</taxon>
        <taxon>Pseudomonadati</taxon>
        <taxon>Bacteroidota</taxon>
        <taxon>Sphingobacteriia</taxon>
        <taxon>Sphingobacteriales</taxon>
        <taxon>Sphingobacteriaceae</taxon>
        <taxon>Mucilaginibacter</taxon>
    </lineage>
</organism>
<dbReference type="Gene3D" id="2.120.10.30">
    <property type="entry name" value="TolB, C-terminal domain"/>
    <property type="match status" value="2"/>
</dbReference>
<name>A0A437MU84_9SPHI</name>
<evidence type="ECO:0000313" key="1">
    <source>
        <dbReference type="EMBL" id="RVU01222.1"/>
    </source>
</evidence>